<dbReference type="AlphaFoldDB" id="A0A1V6P0U9"/>
<comment type="caution">
    <text evidence="2">The sequence shown here is derived from an EMBL/GenBank/DDBJ whole genome shotgun (WGS) entry which is preliminary data.</text>
</comment>
<organism evidence="2 3">
    <name type="scientific">Penicillium decumbens</name>
    <dbReference type="NCBI Taxonomy" id="69771"/>
    <lineage>
        <taxon>Eukaryota</taxon>
        <taxon>Fungi</taxon>
        <taxon>Dikarya</taxon>
        <taxon>Ascomycota</taxon>
        <taxon>Pezizomycotina</taxon>
        <taxon>Eurotiomycetes</taxon>
        <taxon>Eurotiomycetidae</taxon>
        <taxon>Eurotiales</taxon>
        <taxon>Aspergillaceae</taxon>
        <taxon>Penicillium</taxon>
    </lineage>
</organism>
<protein>
    <recommendedName>
        <fullName evidence="4">DUF3669 domain-containing protein</fullName>
    </recommendedName>
</protein>
<dbReference type="OMA" id="YATLHWG"/>
<dbReference type="PANTHER" id="PTHR40780">
    <property type="entry name" value="DUF3669 DOMAIN-CONTAINING PROTEIN"/>
    <property type="match status" value="1"/>
</dbReference>
<name>A0A1V6P0U9_PENDC</name>
<keyword evidence="3" id="KW-1185">Reference proteome</keyword>
<dbReference type="PANTHER" id="PTHR40780:SF2">
    <property type="entry name" value="DUF3669 DOMAIN-CONTAINING PROTEIN"/>
    <property type="match status" value="1"/>
</dbReference>
<accession>A0A1V6P0U9</accession>
<feature type="compositionally biased region" description="Polar residues" evidence="1">
    <location>
        <begin position="1"/>
        <end position="11"/>
    </location>
</feature>
<gene>
    <name evidence="2" type="ORF">PENDEC_c022G02980</name>
</gene>
<feature type="region of interest" description="Disordered" evidence="1">
    <location>
        <begin position="1"/>
        <end position="20"/>
    </location>
</feature>
<reference evidence="3" key="1">
    <citation type="journal article" date="2017" name="Nat. Microbiol.">
        <title>Global analysis of biosynthetic gene clusters reveals vast potential of secondary metabolite production in Penicillium species.</title>
        <authorList>
            <person name="Nielsen J.C."/>
            <person name="Grijseels S."/>
            <person name="Prigent S."/>
            <person name="Ji B."/>
            <person name="Dainat J."/>
            <person name="Nielsen K.F."/>
            <person name="Frisvad J.C."/>
            <person name="Workman M."/>
            <person name="Nielsen J."/>
        </authorList>
    </citation>
    <scope>NUCLEOTIDE SEQUENCE [LARGE SCALE GENOMIC DNA]</scope>
    <source>
        <strain evidence="3">IBT 11843</strain>
    </source>
</reference>
<dbReference type="OrthoDB" id="2993351at2759"/>
<evidence type="ECO:0000313" key="2">
    <source>
        <dbReference type="EMBL" id="OQD70560.1"/>
    </source>
</evidence>
<evidence type="ECO:0000256" key="1">
    <source>
        <dbReference type="SAM" id="MobiDB-lite"/>
    </source>
</evidence>
<proteinExistence type="predicted"/>
<sequence>MSGRRNIQSDESGSAYSGASSIARNAEVAREWLAAHLEQMSDYAILNRALTLRTTISTHSSFARRFQNARSCPELQEINQIGAGLQGVIFEQVGQPLVLKKESPGNDAKTSNLRHEYEMHCAVSTAFDLYNFLTNNSIHVPRPMEFISKTGNDVFWDSILPKIPAAYRERGDIVKMQRILPLPKVVRKALITRFSDCEHAAATVNDPLADPENKHCLVRLYLGKADGQIGQGRLSLRNFPLYLQSMKHLDMDINEIASAMGKAYATMHWGAAVTGDDVEFVLGTSTAQNERAEAALPDFQHRVTGIYLLDFGQCETVDLTQEPEVVYQAFKAAMVLGDNQLFIPHYLKTPALFAEFKKGYTQAGNIILAERKLETQFSMADFMQEYEEYAEDFL</sequence>
<dbReference type="Proteomes" id="UP000191522">
    <property type="component" value="Unassembled WGS sequence"/>
</dbReference>
<evidence type="ECO:0008006" key="4">
    <source>
        <dbReference type="Google" id="ProtNLM"/>
    </source>
</evidence>
<evidence type="ECO:0000313" key="3">
    <source>
        <dbReference type="Proteomes" id="UP000191522"/>
    </source>
</evidence>
<dbReference type="EMBL" id="MDYL01000022">
    <property type="protein sequence ID" value="OQD70560.1"/>
    <property type="molecule type" value="Genomic_DNA"/>
</dbReference>